<dbReference type="VEuPathDB" id="TriTrypDB:TCDM_04651"/>
<evidence type="ECO:0000256" key="1">
    <source>
        <dbReference type="SAM" id="MobiDB-lite"/>
    </source>
</evidence>
<feature type="region of interest" description="Disordered" evidence="1">
    <location>
        <begin position="207"/>
        <end position="237"/>
    </location>
</feature>
<comment type="caution">
    <text evidence="3">The sequence shown here is derived from an EMBL/GenBank/DDBJ whole genome shotgun (WGS) entry which is preliminary data.</text>
</comment>
<keyword evidence="2" id="KW-0472">Membrane</keyword>
<evidence type="ECO:0000256" key="2">
    <source>
        <dbReference type="SAM" id="Phobius"/>
    </source>
</evidence>
<evidence type="ECO:0000313" key="3">
    <source>
        <dbReference type="EMBL" id="ESS66678.1"/>
    </source>
</evidence>
<dbReference type="EMBL" id="AYLP01000041">
    <property type="protein sequence ID" value="ESS66678.1"/>
    <property type="molecule type" value="Genomic_DNA"/>
</dbReference>
<protein>
    <submittedName>
        <fullName evidence="3">Uncharacterized protein</fullName>
    </submittedName>
</protein>
<keyword evidence="2" id="KW-1133">Transmembrane helix</keyword>
<proteinExistence type="predicted"/>
<reference evidence="3 4" key="1">
    <citation type="journal article" date="2014" name="Genome Announc.">
        <title>Trypanosoma cruzi Clone Dm28c Draft Genome Sequence.</title>
        <authorList>
            <person name="Grisard E.C."/>
            <person name="Teixeira S.M."/>
            <person name="de Almeida L.G."/>
            <person name="Stoco P.H."/>
            <person name="Gerber A.L."/>
            <person name="Talavera-Lopez C."/>
            <person name="Lima O.C."/>
            <person name="Andersson B."/>
            <person name="de Vasconcelos A.T."/>
        </authorList>
    </citation>
    <scope>NUCLEOTIDE SEQUENCE [LARGE SCALE GENOMIC DNA]</scope>
    <source>
        <strain evidence="3 4">Dm28c</strain>
    </source>
</reference>
<name>V5BQ49_TRYCR</name>
<dbReference type="AlphaFoldDB" id="V5BQ49"/>
<evidence type="ECO:0000313" key="4">
    <source>
        <dbReference type="Proteomes" id="UP000017861"/>
    </source>
</evidence>
<feature type="transmembrane region" description="Helical" evidence="2">
    <location>
        <begin position="26"/>
        <end position="46"/>
    </location>
</feature>
<accession>V5BQ49</accession>
<sequence length="277" mass="31732">MKFFFLLLMFFFPTHIFLLPLHSFYLFFFTLILLYAYMCVCTLYFCMRCGVVSFHSTQFSSCITDVLLHAPPSMLSSTAGYTRRSRVLGRRRDDTTLCSTLCPAMRTRGSCRIYAREASVRASVAAEKEEELLRSATELFRLQEEVVQDGAAADERQRTAAIESIVAELKCEKSYENWSLDAAVAERMASLRLRCCPYSHRRELQMDLRQSKRRDTAKMEEPNEEQEANEKRPKKGLSLRGSVSLVASRHYRNVWRACCGRGVSRCPRGLCVMCGVA</sequence>
<organism evidence="3 4">
    <name type="scientific">Trypanosoma cruzi Dm28c</name>
    <dbReference type="NCBI Taxonomy" id="1416333"/>
    <lineage>
        <taxon>Eukaryota</taxon>
        <taxon>Discoba</taxon>
        <taxon>Euglenozoa</taxon>
        <taxon>Kinetoplastea</taxon>
        <taxon>Metakinetoplastina</taxon>
        <taxon>Trypanosomatida</taxon>
        <taxon>Trypanosomatidae</taxon>
        <taxon>Trypanosoma</taxon>
        <taxon>Schizotrypanum</taxon>
    </lineage>
</organism>
<feature type="compositionally biased region" description="Basic and acidic residues" evidence="1">
    <location>
        <begin position="207"/>
        <end position="221"/>
    </location>
</feature>
<dbReference type="Proteomes" id="UP000017861">
    <property type="component" value="Unassembled WGS sequence"/>
</dbReference>
<gene>
    <name evidence="3" type="ORF">TCDM_04651</name>
</gene>
<keyword evidence="2" id="KW-0812">Transmembrane</keyword>